<dbReference type="EMBL" id="VSRR010125482">
    <property type="protein sequence ID" value="MPD01029.1"/>
    <property type="molecule type" value="Genomic_DNA"/>
</dbReference>
<dbReference type="Proteomes" id="UP000324222">
    <property type="component" value="Unassembled WGS sequence"/>
</dbReference>
<keyword evidence="2" id="KW-1185">Reference proteome</keyword>
<proteinExistence type="predicted"/>
<reference evidence="1 2" key="1">
    <citation type="submission" date="2019-05" db="EMBL/GenBank/DDBJ databases">
        <title>Another draft genome of Portunus trituberculatus and its Hox gene families provides insights of decapod evolution.</title>
        <authorList>
            <person name="Jeong J.-H."/>
            <person name="Song I."/>
            <person name="Kim S."/>
            <person name="Choi T."/>
            <person name="Kim D."/>
            <person name="Ryu S."/>
            <person name="Kim W."/>
        </authorList>
    </citation>
    <scope>NUCLEOTIDE SEQUENCE [LARGE SCALE GENOMIC DNA]</scope>
    <source>
        <tissue evidence="1">Muscle</tissue>
    </source>
</reference>
<gene>
    <name evidence="1" type="ORF">E2C01_096539</name>
</gene>
<organism evidence="1 2">
    <name type="scientific">Portunus trituberculatus</name>
    <name type="common">Swimming crab</name>
    <name type="synonym">Neptunus trituberculatus</name>
    <dbReference type="NCBI Taxonomy" id="210409"/>
    <lineage>
        <taxon>Eukaryota</taxon>
        <taxon>Metazoa</taxon>
        <taxon>Ecdysozoa</taxon>
        <taxon>Arthropoda</taxon>
        <taxon>Crustacea</taxon>
        <taxon>Multicrustacea</taxon>
        <taxon>Malacostraca</taxon>
        <taxon>Eumalacostraca</taxon>
        <taxon>Eucarida</taxon>
        <taxon>Decapoda</taxon>
        <taxon>Pleocyemata</taxon>
        <taxon>Brachyura</taxon>
        <taxon>Eubrachyura</taxon>
        <taxon>Portunoidea</taxon>
        <taxon>Portunidae</taxon>
        <taxon>Portuninae</taxon>
        <taxon>Portunus</taxon>
    </lineage>
</organism>
<accession>A0A5B7K7A2</accession>
<dbReference type="AlphaFoldDB" id="A0A5B7K7A2"/>
<sequence>MKDKCLEPSLLNEVKSYKVGNTEAGSEFQSLPEIKCHVCKKPLVNERWWRKRLNAAKKYKDWPLKKCHTVLRSDGSTLQSGGGRASVLQLWFRPP</sequence>
<comment type="caution">
    <text evidence="1">The sequence shown here is derived from an EMBL/GenBank/DDBJ whole genome shotgun (WGS) entry which is preliminary data.</text>
</comment>
<name>A0A5B7K7A2_PORTR</name>
<evidence type="ECO:0000313" key="2">
    <source>
        <dbReference type="Proteomes" id="UP000324222"/>
    </source>
</evidence>
<protein>
    <submittedName>
        <fullName evidence="1">Uncharacterized protein</fullName>
    </submittedName>
</protein>
<evidence type="ECO:0000313" key="1">
    <source>
        <dbReference type="EMBL" id="MPD01029.1"/>
    </source>
</evidence>